<evidence type="ECO:0000313" key="1">
    <source>
        <dbReference type="EMBL" id="MDV7267318.1"/>
    </source>
</evidence>
<name>A0AAE4V404_9NOCA</name>
<proteinExistence type="predicted"/>
<evidence type="ECO:0000313" key="2">
    <source>
        <dbReference type="Proteomes" id="UP001185863"/>
    </source>
</evidence>
<dbReference type="RefSeq" id="WP_317745306.1">
    <property type="nucleotide sequence ID" value="NZ_JAWLUP010000080.1"/>
</dbReference>
<dbReference type="EMBL" id="JAWLUP010000080">
    <property type="protein sequence ID" value="MDV7267318.1"/>
    <property type="molecule type" value="Genomic_DNA"/>
</dbReference>
<protein>
    <submittedName>
        <fullName evidence="1">Uncharacterized protein</fullName>
    </submittedName>
</protein>
<comment type="caution">
    <text evidence="1">The sequence shown here is derived from an EMBL/GenBank/DDBJ whole genome shotgun (WGS) entry which is preliminary data.</text>
</comment>
<dbReference type="AlphaFoldDB" id="A0AAE4V404"/>
<gene>
    <name evidence="1" type="ORF">R4315_22580</name>
</gene>
<accession>A0AAE4V404</accession>
<reference evidence="1" key="1">
    <citation type="submission" date="2023-10" db="EMBL/GenBank/DDBJ databases">
        <title>Development of a sustainable strategy for remediation of hydrocarbon-contaminated territories based on the waste exchange concept.</title>
        <authorList>
            <person name="Krivoruchko A."/>
        </authorList>
    </citation>
    <scope>NUCLEOTIDE SEQUENCE</scope>
    <source>
        <strain evidence="1">IEGM 68</strain>
    </source>
</reference>
<dbReference type="Proteomes" id="UP001185863">
    <property type="component" value="Unassembled WGS sequence"/>
</dbReference>
<sequence length="253" mass="27796">MATLIFASGCGTEPHFEPAPTLGTQDREVLYSHVWSADPGIDLFGRGAELVRATYEAGNYTTFVGLENSYSGFGRAVGGEAHHTDPDIEYFMTSRTVESDTQAEGTSFGHITAYQSTETSVAATVCHYYLFPESGTNISLNPLKMAFRIELERAGVDAGPAGIPDTDPARKDPRAHRVPTWNVFGDWKITRLHYLRQLNGDVIPRGCTDWWRQQFPNFSPNAGGNLVPPPGFEPPTMPVAVQYPEWIGPTDAQ</sequence>
<organism evidence="1 2">
    <name type="scientific">Rhodococcus oxybenzonivorans</name>
    <dbReference type="NCBI Taxonomy" id="1990687"/>
    <lineage>
        <taxon>Bacteria</taxon>
        <taxon>Bacillati</taxon>
        <taxon>Actinomycetota</taxon>
        <taxon>Actinomycetes</taxon>
        <taxon>Mycobacteriales</taxon>
        <taxon>Nocardiaceae</taxon>
        <taxon>Rhodococcus</taxon>
    </lineage>
</organism>